<evidence type="ECO:0000313" key="2">
    <source>
        <dbReference type="Proteomes" id="UP000315349"/>
    </source>
</evidence>
<organism evidence="1 2">
    <name type="scientific">Planctopirus ephydatiae</name>
    <dbReference type="NCBI Taxonomy" id="2528019"/>
    <lineage>
        <taxon>Bacteria</taxon>
        <taxon>Pseudomonadati</taxon>
        <taxon>Planctomycetota</taxon>
        <taxon>Planctomycetia</taxon>
        <taxon>Planctomycetales</taxon>
        <taxon>Planctomycetaceae</taxon>
        <taxon>Planctopirus</taxon>
    </lineage>
</organism>
<dbReference type="EMBL" id="CP036299">
    <property type="protein sequence ID" value="QDV30291.1"/>
    <property type="molecule type" value="Genomic_DNA"/>
</dbReference>
<dbReference type="OrthoDB" id="5522207at2"/>
<dbReference type="RefSeq" id="WP_145299418.1">
    <property type="nucleotide sequence ID" value="NZ_CP036299.1"/>
</dbReference>
<dbReference type="AlphaFoldDB" id="A0A518GP96"/>
<protein>
    <recommendedName>
        <fullName evidence="3">Plasmid related protein</fullName>
    </recommendedName>
</protein>
<reference evidence="1 2" key="1">
    <citation type="submission" date="2019-02" db="EMBL/GenBank/DDBJ databases">
        <title>Deep-cultivation of Planctomycetes and their phenomic and genomic characterization uncovers novel biology.</title>
        <authorList>
            <person name="Wiegand S."/>
            <person name="Jogler M."/>
            <person name="Boedeker C."/>
            <person name="Pinto D."/>
            <person name="Vollmers J."/>
            <person name="Rivas-Marin E."/>
            <person name="Kohn T."/>
            <person name="Peeters S.H."/>
            <person name="Heuer A."/>
            <person name="Rast P."/>
            <person name="Oberbeckmann S."/>
            <person name="Bunk B."/>
            <person name="Jeske O."/>
            <person name="Meyerdierks A."/>
            <person name="Storesund J.E."/>
            <person name="Kallscheuer N."/>
            <person name="Luecker S."/>
            <person name="Lage O.M."/>
            <person name="Pohl T."/>
            <person name="Merkel B.J."/>
            <person name="Hornburger P."/>
            <person name="Mueller R.-W."/>
            <person name="Bruemmer F."/>
            <person name="Labrenz M."/>
            <person name="Spormann A.M."/>
            <person name="Op den Camp H."/>
            <person name="Overmann J."/>
            <person name="Amann R."/>
            <person name="Jetten M.S.M."/>
            <person name="Mascher T."/>
            <person name="Medema M.H."/>
            <person name="Devos D.P."/>
            <person name="Kaster A.-K."/>
            <person name="Ovreas L."/>
            <person name="Rohde M."/>
            <person name="Galperin M.Y."/>
            <person name="Jogler C."/>
        </authorList>
    </citation>
    <scope>NUCLEOTIDE SEQUENCE [LARGE SCALE GENOMIC DNA]</scope>
    <source>
        <strain evidence="1 2">Spb1</strain>
    </source>
</reference>
<gene>
    <name evidence="1" type="ORF">Spb1_22200</name>
</gene>
<proteinExistence type="predicted"/>
<name>A0A518GP96_9PLAN</name>
<sequence length="91" mass="9883">MSARFSLGQTVATPDALAALTESGHSPCEFLRRHISGDWGDVDAEDQQSNDDALLHGERLLSAYCTAKGVKLWVITEADRSSTCILLPSDY</sequence>
<dbReference type="KEGG" id="peh:Spb1_22200"/>
<evidence type="ECO:0008006" key="3">
    <source>
        <dbReference type="Google" id="ProtNLM"/>
    </source>
</evidence>
<keyword evidence="2" id="KW-1185">Reference proteome</keyword>
<accession>A0A518GP96</accession>
<evidence type="ECO:0000313" key="1">
    <source>
        <dbReference type="EMBL" id="QDV30291.1"/>
    </source>
</evidence>
<dbReference type="Proteomes" id="UP000315349">
    <property type="component" value="Chromosome"/>
</dbReference>